<protein>
    <submittedName>
        <fullName evidence="5">Unannotated protein</fullName>
    </submittedName>
</protein>
<sequence length="368" mass="41212">MYLDPLAGSRLAAKPLRASTAANYRRLADQYLFRQMDDFCLTQMSITAITRADVRKWHSLIQASCVSKSREIKTRAHPARTWARSMGIPTSMHGRIDSHLIQSWIDAGAPMIKNYKESGSGIVQLAQAYRFLKAVFNVAIDDGIIKENPCRIKGASTPRHSERPIITPDQIAALAAEVPARYSILVILAAYSSMRSSELLGLQRKHINELQKIIKVEHQLTNYASDQNLFVPPKTDAGIRDVPITKELMSALINHIDQFVIDPSPEALIFTTSTSLPLFKGRKSWFVTAKRRLGLDHLHFHDLRHTGQSLAMVKGANTKDLQRRAGQASEAAARIYMHGSKARDKEVAESLSPYVDESLLVWRKYANA</sequence>
<comment type="similarity">
    <text evidence="1">Belongs to the 'phage' integrase family.</text>
</comment>
<dbReference type="InterPro" id="IPR050090">
    <property type="entry name" value="Tyrosine_recombinase_XerCD"/>
</dbReference>
<dbReference type="PROSITE" id="PS51898">
    <property type="entry name" value="TYR_RECOMBINASE"/>
    <property type="match status" value="1"/>
</dbReference>
<evidence type="ECO:0000259" key="4">
    <source>
        <dbReference type="PROSITE" id="PS51898"/>
    </source>
</evidence>
<dbReference type="EMBL" id="CAEZYB010000057">
    <property type="protein sequence ID" value="CAB4704416.1"/>
    <property type="molecule type" value="Genomic_DNA"/>
</dbReference>
<dbReference type="Gene3D" id="1.10.150.130">
    <property type="match status" value="1"/>
</dbReference>
<evidence type="ECO:0000256" key="2">
    <source>
        <dbReference type="ARBA" id="ARBA00023125"/>
    </source>
</evidence>
<dbReference type="CDD" id="cd01189">
    <property type="entry name" value="INT_ICEBs1_C_like"/>
    <property type="match status" value="1"/>
</dbReference>
<keyword evidence="2" id="KW-0238">DNA-binding</keyword>
<dbReference type="InterPro" id="IPR002104">
    <property type="entry name" value="Integrase_catalytic"/>
</dbReference>
<dbReference type="InterPro" id="IPR013762">
    <property type="entry name" value="Integrase-like_cat_sf"/>
</dbReference>
<dbReference type="InterPro" id="IPR010998">
    <property type="entry name" value="Integrase_recombinase_N"/>
</dbReference>
<organism evidence="5">
    <name type="scientific">freshwater metagenome</name>
    <dbReference type="NCBI Taxonomy" id="449393"/>
    <lineage>
        <taxon>unclassified sequences</taxon>
        <taxon>metagenomes</taxon>
        <taxon>ecological metagenomes</taxon>
    </lineage>
</organism>
<dbReference type="GO" id="GO:0006310">
    <property type="term" value="P:DNA recombination"/>
    <property type="evidence" value="ECO:0007669"/>
    <property type="project" value="UniProtKB-KW"/>
</dbReference>
<dbReference type="PANTHER" id="PTHR30349:SF64">
    <property type="entry name" value="PROPHAGE INTEGRASE INTD-RELATED"/>
    <property type="match status" value="1"/>
</dbReference>
<feature type="domain" description="Tyr recombinase" evidence="4">
    <location>
        <begin position="161"/>
        <end position="349"/>
    </location>
</feature>
<dbReference type="SUPFAM" id="SSF56349">
    <property type="entry name" value="DNA breaking-rejoining enzymes"/>
    <property type="match status" value="1"/>
</dbReference>
<dbReference type="Gene3D" id="1.10.443.10">
    <property type="entry name" value="Intergrase catalytic core"/>
    <property type="match status" value="1"/>
</dbReference>
<evidence type="ECO:0000313" key="5">
    <source>
        <dbReference type="EMBL" id="CAB4704416.1"/>
    </source>
</evidence>
<evidence type="ECO:0000256" key="1">
    <source>
        <dbReference type="ARBA" id="ARBA00008857"/>
    </source>
</evidence>
<dbReference type="AlphaFoldDB" id="A0A6J6Q0U6"/>
<dbReference type="GO" id="GO:0003677">
    <property type="term" value="F:DNA binding"/>
    <property type="evidence" value="ECO:0007669"/>
    <property type="project" value="UniProtKB-KW"/>
</dbReference>
<dbReference type="PANTHER" id="PTHR30349">
    <property type="entry name" value="PHAGE INTEGRASE-RELATED"/>
    <property type="match status" value="1"/>
</dbReference>
<keyword evidence="3" id="KW-0233">DNA recombination</keyword>
<reference evidence="5" key="1">
    <citation type="submission" date="2020-05" db="EMBL/GenBank/DDBJ databases">
        <authorList>
            <person name="Chiriac C."/>
            <person name="Salcher M."/>
            <person name="Ghai R."/>
            <person name="Kavagutti S V."/>
        </authorList>
    </citation>
    <scope>NUCLEOTIDE SEQUENCE</scope>
</reference>
<proteinExistence type="inferred from homology"/>
<gene>
    <name evidence="5" type="ORF">UFOPK2646_00637</name>
</gene>
<dbReference type="Pfam" id="PF00589">
    <property type="entry name" value="Phage_integrase"/>
    <property type="match status" value="1"/>
</dbReference>
<dbReference type="InterPro" id="IPR011010">
    <property type="entry name" value="DNA_brk_join_enz"/>
</dbReference>
<evidence type="ECO:0000256" key="3">
    <source>
        <dbReference type="ARBA" id="ARBA00023172"/>
    </source>
</evidence>
<dbReference type="GO" id="GO:0015074">
    <property type="term" value="P:DNA integration"/>
    <property type="evidence" value="ECO:0007669"/>
    <property type="project" value="InterPro"/>
</dbReference>
<name>A0A6J6Q0U6_9ZZZZ</name>
<accession>A0A6J6Q0U6</accession>